<dbReference type="SMART" id="SM00895">
    <property type="entry name" value="FCD"/>
    <property type="match status" value="1"/>
</dbReference>
<evidence type="ECO:0000313" key="7">
    <source>
        <dbReference type="Proteomes" id="UP000004080"/>
    </source>
</evidence>
<sequence length="231" mass="26228">MNIQKANRLTLVEQVTAQMEQLIESGEWKVGDKLPPEPALMACFDVSRNTLREAINSLVHTGLVEKKQGIGTTVIGSSQLGMALQKKVRKLDLLDTLEVRLTLEREAAQLAALRRTSEDLQHMEEQLRRCQEAAEMNDPCHFSKMDTLFHKAVIQATHNSLFIELYESITDSMQHSILTIMSMKKSIKIERDVHIDLFEAIHQQNAVLAMDCVTSYMEKAKTSLSMMLEEE</sequence>
<keyword evidence="3" id="KW-0804">Transcription</keyword>
<feature type="coiled-coil region" evidence="4">
    <location>
        <begin position="103"/>
        <end position="133"/>
    </location>
</feature>
<dbReference type="GO" id="GO:0003677">
    <property type="term" value="F:DNA binding"/>
    <property type="evidence" value="ECO:0007669"/>
    <property type="project" value="UniProtKB-KW"/>
</dbReference>
<keyword evidence="2" id="KW-0238">DNA-binding</keyword>
<dbReference type="InterPro" id="IPR036388">
    <property type="entry name" value="WH-like_DNA-bd_sf"/>
</dbReference>
<dbReference type="AlphaFoldDB" id="I8ALK6"/>
<dbReference type="SUPFAM" id="SSF46785">
    <property type="entry name" value="Winged helix' DNA-binding domain"/>
    <property type="match status" value="1"/>
</dbReference>
<dbReference type="GO" id="GO:0003700">
    <property type="term" value="F:DNA-binding transcription factor activity"/>
    <property type="evidence" value="ECO:0007669"/>
    <property type="project" value="InterPro"/>
</dbReference>
<gene>
    <name evidence="6" type="ORF">A374_05961</name>
</gene>
<dbReference type="InterPro" id="IPR011711">
    <property type="entry name" value="GntR_C"/>
</dbReference>
<dbReference type="eggNOG" id="COG2186">
    <property type="taxonomic scope" value="Bacteria"/>
</dbReference>
<dbReference type="PANTHER" id="PTHR43537:SF47">
    <property type="entry name" value="REGULATORY PROTEIN GNTR HTH"/>
    <property type="match status" value="1"/>
</dbReference>
<dbReference type="RefSeq" id="WP_007201289.1">
    <property type="nucleotide sequence ID" value="NZ_AKKV01000021.1"/>
</dbReference>
<organism evidence="6 7">
    <name type="scientific">Fictibacillus macauensis ZFHKF-1</name>
    <dbReference type="NCBI Taxonomy" id="1196324"/>
    <lineage>
        <taxon>Bacteria</taxon>
        <taxon>Bacillati</taxon>
        <taxon>Bacillota</taxon>
        <taxon>Bacilli</taxon>
        <taxon>Bacillales</taxon>
        <taxon>Fictibacillaceae</taxon>
        <taxon>Fictibacillus</taxon>
    </lineage>
</organism>
<dbReference type="InterPro" id="IPR008920">
    <property type="entry name" value="TF_FadR/GntR_C"/>
</dbReference>
<keyword evidence="7" id="KW-1185">Reference proteome</keyword>
<reference evidence="6 7" key="1">
    <citation type="journal article" date="2012" name="J. Bacteriol.">
        <title>Genome of Bacillus macauensis ZFHKF-1, a Long-Chain-Forming Bacterium.</title>
        <authorList>
            <person name="Cai L."/>
            <person name="Zhang T."/>
        </authorList>
    </citation>
    <scope>NUCLEOTIDE SEQUENCE [LARGE SCALE GENOMIC DNA]</scope>
    <source>
        <strain evidence="6 7">ZFHKF-1</strain>
    </source>
</reference>
<dbReference type="SUPFAM" id="SSF48008">
    <property type="entry name" value="GntR ligand-binding domain-like"/>
    <property type="match status" value="1"/>
</dbReference>
<protein>
    <submittedName>
        <fullName evidence="6">GntR family transcriptional regulator</fullName>
    </submittedName>
</protein>
<dbReference type="InterPro" id="IPR036390">
    <property type="entry name" value="WH_DNA-bd_sf"/>
</dbReference>
<dbReference type="SMART" id="SM00345">
    <property type="entry name" value="HTH_GNTR"/>
    <property type="match status" value="1"/>
</dbReference>
<dbReference type="PRINTS" id="PR00035">
    <property type="entry name" value="HTHGNTR"/>
</dbReference>
<keyword evidence="1" id="KW-0805">Transcription regulation</keyword>
<dbReference type="InterPro" id="IPR000524">
    <property type="entry name" value="Tscrpt_reg_HTH_GntR"/>
</dbReference>
<dbReference type="PATRIC" id="fig|1196324.3.peg.1215"/>
<dbReference type="EMBL" id="AKKV01000021">
    <property type="protein sequence ID" value="EIT86484.1"/>
    <property type="molecule type" value="Genomic_DNA"/>
</dbReference>
<comment type="caution">
    <text evidence="6">The sequence shown here is derived from an EMBL/GenBank/DDBJ whole genome shotgun (WGS) entry which is preliminary data.</text>
</comment>
<dbReference type="PANTHER" id="PTHR43537">
    <property type="entry name" value="TRANSCRIPTIONAL REGULATOR, GNTR FAMILY"/>
    <property type="match status" value="1"/>
</dbReference>
<dbReference type="OrthoDB" id="9782299at2"/>
<evidence type="ECO:0000259" key="5">
    <source>
        <dbReference type="PROSITE" id="PS50949"/>
    </source>
</evidence>
<dbReference type="Pfam" id="PF00392">
    <property type="entry name" value="GntR"/>
    <property type="match status" value="1"/>
</dbReference>
<proteinExistence type="predicted"/>
<dbReference type="Gene3D" id="1.20.120.530">
    <property type="entry name" value="GntR ligand-binding domain-like"/>
    <property type="match status" value="1"/>
</dbReference>
<dbReference type="PROSITE" id="PS50949">
    <property type="entry name" value="HTH_GNTR"/>
    <property type="match status" value="1"/>
</dbReference>
<keyword evidence="4" id="KW-0175">Coiled coil</keyword>
<dbReference type="Gene3D" id="1.10.10.10">
    <property type="entry name" value="Winged helix-like DNA-binding domain superfamily/Winged helix DNA-binding domain"/>
    <property type="match status" value="1"/>
</dbReference>
<evidence type="ECO:0000256" key="4">
    <source>
        <dbReference type="SAM" id="Coils"/>
    </source>
</evidence>
<dbReference type="Proteomes" id="UP000004080">
    <property type="component" value="Unassembled WGS sequence"/>
</dbReference>
<name>I8ALK6_9BACL</name>
<dbReference type="CDD" id="cd07377">
    <property type="entry name" value="WHTH_GntR"/>
    <property type="match status" value="1"/>
</dbReference>
<evidence type="ECO:0000256" key="1">
    <source>
        <dbReference type="ARBA" id="ARBA00023015"/>
    </source>
</evidence>
<feature type="domain" description="HTH gntR-type" evidence="5">
    <location>
        <begin position="9"/>
        <end position="77"/>
    </location>
</feature>
<dbReference type="Pfam" id="PF07729">
    <property type="entry name" value="FCD"/>
    <property type="match status" value="1"/>
</dbReference>
<evidence type="ECO:0000256" key="2">
    <source>
        <dbReference type="ARBA" id="ARBA00023125"/>
    </source>
</evidence>
<accession>I8ALK6</accession>
<dbReference type="STRING" id="1196324.A374_05961"/>
<evidence type="ECO:0000313" key="6">
    <source>
        <dbReference type="EMBL" id="EIT86484.1"/>
    </source>
</evidence>
<evidence type="ECO:0000256" key="3">
    <source>
        <dbReference type="ARBA" id="ARBA00023163"/>
    </source>
</evidence>